<dbReference type="RefSeq" id="WP_066384239.1">
    <property type="nucleotide sequence ID" value="NZ_CP022572.1"/>
</dbReference>
<dbReference type="EMBL" id="CP022572">
    <property type="protein sequence ID" value="AZU62925.1"/>
    <property type="molecule type" value="Genomic_DNA"/>
</dbReference>
<dbReference type="STRING" id="1193713.GCA_001636315_00362"/>
<gene>
    <name evidence="2" type="ORF">CHR53_17645</name>
</gene>
<sequence length="130" mass="14476">MKDEISRILTMVEEGKIDKEKASELINILQGKEQSEPVSLIKERTPYGNKMLKIRVTSDEGDNINVNLPINLVKAVLKVGTNIAEKIPEASKYVKDINIDLLIEAIENELDGQIVDINSANGDKVYVVIE</sequence>
<keyword evidence="3" id="KW-1185">Reference proteome</keyword>
<dbReference type="AlphaFoldDB" id="A0A3Q9QXS9"/>
<evidence type="ECO:0000313" key="3">
    <source>
        <dbReference type="Proteomes" id="UP000282892"/>
    </source>
</evidence>
<name>A0A3Q9QXS9_9BACI</name>
<evidence type="ECO:0000259" key="1">
    <source>
        <dbReference type="Pfam" id="PF22746"/>
    </source>
</evidence>
<proteinExistence type="predicted"/>
<reference evidence="2 3" key="1">
    <citation type="submission" date="2017-07" db="EMBL/GenBank/DDBJ databases">
        <title>The complete genome sequence of Bacillus mesonae strain H20-5, an efficient strain improving plant abiotic stress resistance.</title>
        <authorList>
            <person name="Kim S.Y."/>
            <person name="Song H."/>
            <person name="Sang M.K."/>
            <person name="Weon H.-Y."/>
            <person name="Song J."/>
        </authorList>
    </citation>
    <scope>NUCLEOTIDE SEQUENCE [LARGE SCALE GENOMIC DNA]</scope>
    <source>
        <strain evidence="2 3">H20-5</strain>
    </source>
</reference>
<dbReference type="Proteomes" id="UP000282892">
    <property type="component" value="Chromosome"/>
</dbReference>
<feature type="domain" description="YvlB/LiaX N-terminal" evidence="1">
    <location>
        <begin position="3"/>
        <end position="34"/>
    </location>
</feature>
<evidence type="ECO:0000313" key="2">
    <source>
        <dbReference type="EMBL" id="AZU62925.1"/>
    </source>
</evidence>
<accession>A0A3Q9QXS9</accession>
<dbReference type="KEGG" id="nmk:CHR53_17645"/>
<protein>
    <recommendedName>
        <fullName evidence="1">YvlB/LiaX N-terminal domain-containing protein</fullName>
    </recommendedName>
</protein>
<dbReference type="OrthoDB" id="9808584at2"/>
<dbReference type="InterPro" id="IPR053959">
    <property type="entry name" value="YvlB/LiaX_N"/>
</dbReference>
<dbReference type="Pfam" id="PF22746">
    <property type="entry name" value="SHOCT-like_DUF2089-C"/>
    <property type="match status" value="1"/>
</dbReference>
<organism evidence="2 3">
    <name type="scientific">Neobacillus mesonae</name>
    <dbReference type="NCBI Taxonomy" id="1193713"/>
    <lineage>
        <taxon>Bacteria</taxon>
        <taxon>Bacillati</taxon>
        <taxon>Bacillota</taxon>
        <taxon>Bacilli</taxon>
        <taxon>Bacillales</taxon>
        <taxon>Bacillaceae</taxon>
        <taxon>Neobacillus</taxon>
    </lineage>
</organism>